<feature type="transmembrane region" description="Helical" evidence="8">
    <location>
        <begin position="156"/>
        <end position="176"/>
    </location>
</feature>
<dbReference type="AlphaFoldDB" id="M1JJ15"/>
<feature type="transmembrane region" description="Helical" evidence="8">
    <location>
        <begin position="339"/>
        <end position="359"/>
    </location>
</feature>
<dbReference type="InterPro" id="IPR009447">
    <property type="entry name" value="PIGW/GWT1"/>
</dbReference>
<dbReference type="EC" id="2.3.-.-" evidence="8"/>
<comment type="subcellular location">
    <subcellularLocation>
        <location evidence="8">Endoplasmic reticulum membrane</location>
        <topology evidence="8">Multi-pass membrane protein</topology>
    </subcellularLocation>
    <subcellularLocation>
        <location evidence="1">Membrane</location>
        <topology evidence="1">Multi-pass membrane protein</topology>
    </subcellularLocation>
</comment>
<evidence type="ECO:0000313" key="9">
    <source>
        <dbReference type="EMBL" id="AGE95389.1"/>
    </source>
</evidence>
<keyword evidence="4 8" id="KW-0337">GPI-anchor biosynthesis</keyword>
<keyword evidence="5 8" id="KW-0812">Transmembrane</keyword>
<feature type="transmembrane region" description="Helical" evidence="8">
    <location>
        <begin position="91"/>
        <end position="109"/>
    </location>
</feature>
<dbReference type="VEuPathDB" id="MicrosporidiaDB:M970_050670"/>
<dbReference type="GO" id="GO:0005789">
    <property type="term" value="C:endoplasmic reticulum membrane"/>
    <property type="evidence" value="ECO:0007669"/>
    <property type="project" value="UniProtKB-SubCell"/>
</dbReference>
<dbReference type="PIRSF" id="PIRSF017321">
    <property type="entry name" value="GWT1"/>
    <property type="match status" value="1"/>
</dbReference>
<feature type="transmembrane region" description="Helical" evidence="8">
    <location>
        <begin position="121"/>
        <end position="144"/>
    </location>
</feature>
<feature type="transmembrane region" description="Helical" evidence="8">
    <location>
        <begin position="63"/>
        <end position="79"/>
    </location>
</feature>
<dbReference type="GO" id="GO:0072659">
    <property type="term" value="P:protein localization to plasma membrane"/>
    <property type="evidence" value="ECO:0007669"/>
    <property type="project" value="TreeGrafter"/>
</dbReference>
<dbReference type="VEuPathDB" id="MicrosporidiaDB:AEWR_050670"/>
<evidence type="ECO:0000256" key="2">
    <source>
        <dbReference type="ARBA" id="ARBA00004687"/>
    </source>
</evidence>
<dbReference type="VEuPathDB" id="MicrosporidiaDB:AEWD_050670"/>
<protein>
    <recommendedName>
        <fullName evidence="8">GPI-anchored wall transfer protein</fullName>
        <ecNumber evidence="8">2.3.-.-</ecNumber>
    </recommendedName>
</protein>
<dbReference type="GO" id="GO:0006506">
    <property type="term" value="P:GPI anchor biosynthetic process"/>
    <property type="evidence" value="ECO:0007669"/>
    <property type="project" value="UniProtKB-UniPathway"/>
</dbReference>
<evidence type="ECO:0000256" key="7">
    <source>
        <dbReference type="ARBA" id="ARBA00023136"/>
    </source>
</evidence>
<reference evidence="9" key="1">
    <citation type="journal article" date="2013" name="Eukaryot. Cell">
        <title>Extremely Reduced Levels of Heterozygosity in the Vertebrate Pathogen Encephalitozoon cuniculi.</title>
        <authorList>
            <person name="Selman M."/>
            <person name="Sak B."/>
            <person name="Kvac M."/>
            <person name="Farinelli L."/>
            <person name="Weiss L.M."/>
            <person name="Corradi N."/>
        </authorList>
    </citation>
    <scope>NUCLEOTIDE SEQUENCE</scope>
</reference>
<feature type="transmembrane region" description="Helical" evidence="8">
    <location>
        <begin position="20"/>
        <end position="38"/>
    </location>
</feature>
<evidence type="ECO:0000256" key="4">
    <source>
        <dbReference type="ARBA" id="ARBA00022502"/>
    </source>
</evidence>
<keyword evidence="8" id="KW-0012">Acyltransferase</keyword>
<gene>
    <name evidence="9" type="ORF">ECU05_0690</name>
</gene>
<evidence type="ECO:0000256" key="1">
    <source>
        <dbReference type="ARBA" id="ARBA00004141"/>
    </source>
</evidence>
<dbReference type="PANTHER" id="PTHR20661:SF0">
    <property type="entry name" value="PHOSPHATIDYLINOSITOL-GLYCAN BIOSYNTHESIS CLASS W PROTEIN"/>
    <property type="match status" value="1"/>
</dbReference>
<comment type="function">
    <text evidence="8">A acetyltransferase, which acetylates the inositol ring of phosphatidylinositol during biosynthesis of GPI-anchor.</text>
</comment>
<dbReference type="UniPathway" id="UPA00196"/>
<organism evidence="9">
    <name type="scientific">Encephalitozoon cuniculi</name>
    <name type="common">Microsporidian parasite</name>
    <dbReference type="NCBI Taxonomy" id="6035"/>
    <lineage>
        <taxon>Eukaryota</taxon>
        <taxon>Fungi</taxon>
        <taxon>Fungi incertae sedis</taxon>
        <taxon>Microsporidia</taxon>
        <taxon>Unikaryonidae</taxon>
        <taxon>Encephalitozoon</taxon>
    </lineage>
</organism>
<dbReference type="VEuPathDB" id="MicrosporidiaDB:ECU05_0690"/>
<dbReference type="PANTHER" id="PTHR20661">
    <property type="entry name" value="PHOSPHATIDYLINOSITOL-GLYCAN BIOSYNTHESIS CLASS W PROTEIN"/>
    <property type="match status" value="1"/>
</dbReference>
<feature type="transmembrane region" description="Helical" evidence="8">
    <location>
        <begin position="280"/>
        <end position="297"/>
    </location>
</feature>
<feature type="transmembrane region" description="Helical" evidence="8">
    <location>
        <begin position="182"/>
        <end position="202"/>
    </location>
</feature>
<name>M1JJ15_ENCCN</name>
<dbReference type="GO" id="GO:0032216">
    <property type="term" value="F:glucosaminyl-phosphatidylinositol O-acyltransferase activity"/>
    <property type="evidence" value="ECO:0007669"/>
    <property type="project" value="TreeGrafter"/>
</dbReference>
<proteinExistence type="inferred from homology"/>
<dbReference type="EMBL" id="KC513607">
    <property type="protein sequence ID" value="AGE95389.1"/>
    <property type="molecule type" value="Genomic_DNA"/>
</dbReference>
<evidence type="ECO:0000256" key="3">
    <source>
        <dbReference type="ARBA" id="ARBA00007559"/>
    </source>
</evidence>
<feature type="transmembrane region" description="Helical" evidence="8">
    <location>
        <begin position="209"/>
        <end position="232"/>
    </location>
</feature>
<keyword evidence="8" id="KW-0808">Transferase</keyword>
<evidence type="ECO:0000256" key="8">
    <source>
        <dbReference type="RuleBase" id="RU280819"/>
    </source>
</evidence>
<evidence type="ECO:0000256" key="5">
    <source>
        <dbReference type="ARBA" id="ARBA00022692"/>
    </source>
</evidence>
<dbReference type="Pfam" id="PF06423">
    <property type="entry name" value="GWT1"/>
    <property type="match status" value="1"/>
</dbReference>
<feature type="transmembrane region" description="Helical" evidence="8">
    <location>
        <begin position="309"/>
        <end position="327"/>
    </location>
</feature>
<feature type="transmembrane region" description="Helical" evidence="8">
    <location>
        <begin position="247"/>
        <end position="268"/>
    </location>
</feature>
<comment type="pathway">
    <text evidence="2 8">Glycolipid biosynthesis; glycosylphosphatidylinositol-anchor biosynthesis.</text>
</comment>
<accession>M1JJ15</accession>
<evidence type="ECO:0000256" key="6">
    <source>
        <dbReference type="ARBA" id="ARBA00022989"/>
    </source>
</evidence>
<sequence>MLKPCVQGPFSMRNTNELELLQVTGITVLSLVVYSSGYKKSILNDFLFCIVPQYCAIVFPDRIWGLYLCLAMLLNYSGLRKPEGNKSTEVVGYLRFAISVITVIAIYAVDFSVFEKRLGKSHFFGISMMDIGVGSFIYNSGIVGYKARSKRHIRSYLILVLLGFVRCFTVRWFNIGVNPREYGIYINFYFLLALVNFIYSLIRSRYNFLLGLLVVTVYEIILKFSGLTSFIFSDKRETFLEKNKEGLVATVPYISILLMTTEVGRICFSEDKTRKKAWKVLGMTAVFGCLYTVFNFSGEGSRRLGNGAFVFWILALHSFHIGMYLLFESTIALYNPLTAMFCSFNMMFVFLFSNLIVLFGNVFFDLKSFSTPVAHLNLLSYLVAVFSIPTLLTSRFDLRWMGLGYRSR</sequence>
<keyword evidence="6 8" id="KW-1133">Transmembrane helix</keyword>
<feature type="transmembrane region" description="Helical" evidence="8">
    <location>
        <begin position="379"/>
        <end position="398"/>
    </location>
</feature>
<keyword evidence="7 8" id="KW-0472">Membrane</keyword>
<comment type="similarity">
    <text evidence="3 8">Belongs to the PIGW family.</text>
</comment>
<keyword evidence="8" id="KW-0256">Endoplasmic reticulum</keyword>
<dbReference type="VEuPathDB" id="MicrosporidiaDB:AEWQ_050670"/>